<keyword evidence="2" id="KW-1185">Reference proteome</keyword>
<accession>A0A5C3QQQ1</accession>
<dbReference type="AlphaFoldDB" id="A0A5C3QQQ1"/>
<proteinExistence type="predicted"/>
<evidence type="ECO:0000313" key="1">
    <source>
        <dbReference type="EMBL" id="TFL03140.1"/>
    </source>
</evidence>
<reference evidence="1 2" key="1">
    <citation type="journal article" date="2019" name="Nat. Ecol. Evol.">
        <title>Megaphylogeny resolves global patterns of mushroom evolution.</title>
        <authorList>
            <person name="Varga T."/>
            <person name="Krizsan K."/>
            <person name="Foldi C."/>
            <person name="Dima B."/>
            <person name="Sanchez-Garcia M."/>
            <person name="Sanchez-Ramirez S."/>
            <person name="Szollosi G.J."/>
            <person name="Szarkandi J.G."/>
            <person name="Papp V."/>
            <person name="Albert L."/>
            <person name="Andreopoulos W."/>
            <person name="Angelini C."/>
            <person name="Antonin V."/>
            <person name="Barry K.W."/>
            <person name="Bougher N.L."/>
            <person name="Buchanan P."/>
            <person name="Buyck B."/>
            <person name="Bense V."/>
            <person name="Catcheside P."/>
            <person name="Chovatia M."/>
            <person name="Cooper J."/>
            <person name="Damon W."/>
            <person name="Desjardin D."/>
            <person name="Finy P."/>
            <person name="Geml J."/>
            <person name="Haridas S."/>
            <person name="Hughes K."/>
            <person name="Justo A."/>
            <person name="Karasinski D."/>
            <person name="Kautmanova I."/>
            <person name="Kiss B."/>
            <person name="Kocsube S."/>
            <person name="Kotiranta H."/>
            <person name="LaButti K.M."/>
            <person name="Lechner B.E."/>
            <person name="Liimatainen K."/>
            <person name="Lipzen A."/>
            <person name="Lukacs Z."/>
            <person name="Mihaltcheva S."/>
            <person name="Morgado L.N."/>
            <person name="Niskanen T."/>
            <person name="Noordeloos M.E."/>
            <person name="Ohm R.A."/>
            <person name="Ortiz-Santana B."/>
            <person name="Ovrebo C."/>
            <person name="Racz N."/>
            <person name="Riley R."/>
            <person name="Savchenko A."/>
            <person name="Shiryaev A."/>
            <person name="Soop K."/>
            <person name="Spirin V."/>
            <person name="Szebenyi C."/>
            <person name="Tomsovsky M."/>
            <person name="Tulloss R.E."/>
            <person name="Uehling J."/>
            <person name="Grigoriev I.V."/>
            <person name="Vagvolgyi C."/>
            <person name="Papp T."/>
            <person name="Martin F.M."/>
            <person name="Miettinen O."/>
            <person name="Hibbett D.S."/>
            <person name="Nagy L.G."/>
        </authorList>
    </citation>
    <scope>NUCLEOTIDE SEQUENCE [LARGE SCALE GENOMIC DNA]</scope>
    <source>
        <strain evidence="1 2">CBS 309.79</strain>
    </source>
</reference>
<dbReference type="EMBL" id="ML178821">
    <property type="protein sequence ID" value="TFL03140.1"/>
    <property type="molecule type" value="Genomic_DNA"/>
</dbReference>
<evidence type="ECO:0000313" key="2">
    <source>
        <dbReference type="Proteomes" id="UP000305067"/>
    </source>
</evidence>
<name>A0A5C3QQQ1_9AGAR</name>
<dbReference type="Proteomes" id="UP000305067">
    <property type="component" value="Unassembled WGS sequence"/>
</dbReference>
<protein>
    <submittedName>
        <fullName evidence="1">Uncharacterized protein</fullName>
    </submittedName>
</protein>
<sequence length="311" mass="34887">MSTPRLPTLTKREEVALSAILTPSNHTVRQLTDRLIGHLLDTSHAAVVLQADPERSRALHQALETSPDREYIGIITGKPGESTMPPKGSPTNQEERWAILKAYRGYLEKPSLSYEDYFFRSMYAMSAALMMQEFISKGVAGVRSGPQAASKYYGRTWQETLQRENPEAYAKAHASMLPPPPHESRTPVVLDAQKSTYELMDAILCTDKPPSLTDITAEAAEGIKQSDAAHLHLMEFIVQVDKATFLWKVKSVELSRLQVRFFWVQFAVLPDGEDSLTEEESSMLLEEDNVGSQIRVSEGDLVQLLRRSIMH</sequence>
<gene>
    <name evidence="1" type="ORF">BDV98DRAFT_565457</name>
</gene>
<organism evidence="1 2">
    <name type="scientific">Pterulicium gracile</name>
    <dbReference type="NCBI Taxonomy" id="1884261"/>
    <lineage>
        <taxon>Eukaryota</taxon>
        <taxon>Fungi</taxon>
        <taxon>Dikarya</taxon>
        <taxon>Basidiomycota</taxon>
        <taxon>Agaricomycotina</taxon>
        <taxon>Agaricomycetes</taxon>
        <taxon>Agaricomycetidae</taxon>
        <taxon>Agaricales</taxon>
        <taxon>Pleurotineae</taxon>
        <taxon>Pterulaceae</taxon>
        <taxon>Pterulicium</taxon>
    </lineage>
</organism>